<organism evidence="1 2">
    <name type="scientific">Asanoa ishikariensis</name>
    <dbReference type="NCBI Taxonomy" id="137265"/>
    <lineage>
        <taxon>Bacteria</taxon>
        <taxon>Bacillati</taxon>
        <taxon>Actinomycetota</taxon>
        <taxon>Actinomycetes</taxon>
        <taxon>Micromonosporales</taxon>
        <taxon>Micromonosporaceae</taxon>
        <taxon>Asanoa</taxon>
    </lineage>
</organism>
<proteinExistence type="predicted"/>
<evidence type="ECO:0000313" key="2">
    <source>
        <dbReference type="Proteomes" id="UP000199632"/>
    </source>
</evidence>
<gene>
    <name evidence="1" type="ORF">SAMN05421684_6291</name>
</gene>
<accession>A0A1H3TUW7</accession>
<sequence length="68" mass="7557">MARRGGRILCIARRWDRGRGDVDTVLSEQRALATLQGCVKGLVCFFVPWAEAWPPQAGLWLAEPMVSS</sequence>
<dbReference type="EMBL" id="FNQB01000003">
    <property type="protein sequence ID" value="SDZ53039.1"/>
    <property type="molecule type" value="Genomic_DNA"/>
</dbReference>
<dbReference type="Proteomes" id="UP000199632">
    <property type="component" value="Unassembled WGS sequence"/>
</dbReference>
<dbReference type="AlphaFoldDB" id="A0A1H3TUW7"/>
<evidence type="ECO:0000313" key="1">
    <source>
        <dbReference type="EMBL" id="SDZ53039.1"/>
    </source>
</evidence>
<keyword evidence="2" id="KW-1185">Reference proteome</keyword>
<name>A0A1H3TUW7_9ACTN</name>
<protein>
    <submittedName>
        <fullName evidence="1">Uncharacterized protein</fullName>
    </submittedName>
</protein>
<reference evidence="2" key="1">
    <citation type="submission" date="2016-10" db="EMBL/GenBank/DDBJ databases">
        <authorList>
            <person name="Varghese N."/>
            <person name="Submissions S."/>
        </authorList>
    </citation>
    <scope>NUCLEOTIDE SEQUENCE [LARGE SCALE GENOMIC DNA]</scope>
    <source>
        <strain evidence="2">DSM 44718</strain>
    </source>
</reference>